<sequence>MGSRNNDVILSSQLAAILSVTIIGVGILSLPRLVVDEVGADNWVLVIAGSGLALVFGLIMAFVGKKFPGRTYLELTQSLLGKPVGTLITLGFSLYLMILAAIEVRIFGEVTKQYLLFNTPLEALSVTILVLAVYLARSGIETIARMAEIIFPIATVIAVLLVLPVIPELDVSYILPLLRTPPMKFIKALPTVVFSYVGMEVVLLFSSFVKDTKKIHKSVILTIALVTWFYLSVTWLTVSRFGLIETAHILWPALELFKTVDLPGAFLENVEAFIMSIWIFSVFMTLAVAYFGSSLTLSQAIGSKEQNYLVLPLLPIIYFLAMIPDNVAQLRELLDLYSFYMGTLYIAVVPVALLIMSFLKKQKGGKKGA</sequence>
<evidence type="ECO:0000256" key="5">
    <source>
        <dbReference type="ARBA" id="ARBA00022692"/>
    </source>
</evidence>
<feature type="transmembrane region" description="Helical" evidence="8">
    <location>
        <begin position="114"/>
        <end position="135"/>
    </location>
</feature>
<keyword evidence="3" id="KW-0813">Transport</keyword>
<feature type="transmembrane region" description="Helical" evidence="8">
    <location>
        <begin position="272"/>
        <end position="295"/>
    </location>
</feature>
<comment type="caution">
    <text evidence="9">The sequence shown here is derived from an EMBL/GenBank/DDBJ whole genome shotgun (WGS) entry which is preliminary data.</text>
</comment>
<keyword evidence="4" id="KW-0309">Germination</keyword>
<evidence type="ECO:0000313" key="10">
    <source>
        <dbReference type="Proteomes" id="UP000579281"/>
    </source>
</evidence>
<evidence type="ECO:0000313" key="9">
    <source>
        <dbReference type="EMBL" id="MBB6215573.1"/>
    </source>
</evidence>
<accession>A0A841KQ75</accession>
<evidence type="ECO:0000256" key="7">
    <source>
        <dbReference type="ARBA" id="ARBA00023136"/>
    </source>
</evidence>
<feature type="transmembrane region" description="Helical" evidence="8">
    <location>
        <begin position="147"/>
        <end position="166"/>
    </location>
</feature>
<reference evidence="9 10" key="1">
    <citation type="submission" date="2020-08" db="EMBL/GenBank/DDBJ databases">
        <title>Genomic Encyclopedia of Type Strains, Phase IV (KMG-IV): sequencing the most valuable type-strain genomes for metagenomic binning, comparative biology and taxonomic classification.</title>
        <authorList>
            <person name="Goeker M."/>
        </authorList>
    </citation>
    <scope>NUCLEOTIDE SEQUENCE [LARGE SCALE GENOMIC DNA]</scope>
    <source>
        <strain evidence="9 10">DSM 103526</strain>
    </source>
</reference>
<gene>
    <name evidence="9" type="ORF">HNQ80_001662</name>
</gene>
<evidence type="ECO:0000256" key="6">
    <source>
        <dbReference type="ARBA" id="ARBA00022989"/>
    </source>
</evidence>
<keyword evidence="6 8" id="KW-1133">Transmembrane helix</keyword>
<keyword evidence="5 8" id="KW-0812">Transmembrane</keyword>
<dbReference type="PANTHER" id="PTHR34975">
    <property type="entry name" value="SPORE GERMINATION PROTEIN A2"/>
    <property type="match status" value="1"/>
</dbReference>
<comment type="similarity">
    <text evidence="2">Belongs to the amino acid-polyamine-organocation (APC) superfamily. Spore germination protein (SGP) (TC 2.A.3.9) family.</text>
</comment>
<feature type="transmembrane region" description="Helical" evidence="8">
    <location>
        <begin position="186"/>
        <end position="206"/>
    </location>
</feature>
<dbReference type="GO" id="GO:0009847">
    <property type="term" value="P:spore germination"/>
    <property type="evidence" value="ECO:0007669"/>
    <property type="project" value="InterPro"/>
</dbReference>
<comment type="subcellular location">
    <subcellularLocation>
        <location evidence="1">Membrane</location>
        <topology evidence="1">Multi-pass membrane protein</topology>
    </subcellularLocation>
</comment>
<feature type="transmembrane region" description="Helical" evidence="8">
    <location>
        <begin position="12"/>
        <end position="31"/>
    </location>
</feature>
<feature type="transmembrane region" description="Helical" evidence="8">
    <location>
        <begin position="336"/>
        <end position="359"/>
    </location>
</feature>
<feature type="transmembrane region" description="Helical" evidence="8">
    <location>
        <begin position="307"/>
        <end position="324"/>
    </location>
</feature>
<evidence type="ECO:0000256" key="8">
    <source>
        <dbReference type="SAM" id="Phobius"/>
    </source>
</evidence>
<dbReference type="AlphaFoldDB" id="A0A841KQ75"/>
<dbReference type="EMBL" id="JACHEN010000008">
    <property type="protein sequence ID" value="MBB6215573.1"/>
    <property type="molecule type" value="Genomic_DNA"/>
</dbReference>
<organism evidence="9 10">
    <name type="scientific">Anaerosolibacter carboniphilus</name>
    <dbReference type="NCBI Taxonomy" id="1417629"/>
    <lineage>
        <taxon>Bacteria</taxon>
        <taxon>Bacillati</taxon>
        <taxon>Bacillota</taxon>
        <taxon>Clostridia</taxon>
        <taxon>Peptostreptococcales</taxon>
        <taxon>Thermotaleaceae</taxon>
        <taxon>Anaerosolibacter</taxon>
    </lineage>
</organism>
<dbReference type="Pfam" id="PF03845">
    <property type="entry name" value="Spore_permease"/>
    <property type="match status" value="1"/>
</dbReference>
<feature type="transmembrane region" description="Helical" evidence="8">
    <location>
        <begin position="218"/>
        <end position="238"/>
    </location>
</feature>
<evidence type="ECO:0000256" key="4">
    <source>
        <dbReference type="ARBA" id="ARBA00022544"/>
    </source>
</evidence>
<dbReference type="GO" id="GO:0016020">
    <property type="term" value="C:membrane"/>
    <property type="evidence" value="ECO:0007669"/>
    <property type="project" value="UniProtKB-SubCell"/>
</dbReference>
<evidence type="ECO:0000256" key="2">
    <source>
        <dbReference type="ARBA" id="ARBA00007998"/>
    </source>
</evidence>
<evidence type="ECO:0000256" key="1">
    <source>
        <dbReference type="ARBA" id="ARBA00004141"/>
    </source>
</evidence>
<dbReference type="Gene3D" id="1.20.1740.10">
    <property type="entry name" value="Amino acid/polyamine transporter I"/>
    <property type="match status" value="1"/>
</dbReference>
<keyword evidence="7 8" id="KW-0472">Membrane</keyword>
<dbReference type="Proteomes" id="UP000579281">
    <property type="component" value="Unassembled WGS sequence"/>
</dbReference>
<feature type="transmembrane region" description="Helical" evidence="8">
    <location>
        <begin position="84"/>
        <end position="102"/>
    </location>
</feature>
<dbReference type="NCBIfam" id="TIGR00912">
    <property type="entry name" value="2A0309"/>
    <property type="match status" value="1"/>
</dbReference>
<dbReference type="PANTHER" id="PTHR34975:SF2">
    <property type="entry name" value="SPORE GERMINATION PROTEIN A2"/>
    <property type="match status" value="1"/>
</dbReference>
<proteinExistence type="inferred from homology"/>
<keyword evidence="10" id="KW-1185">Reference proteome</keyword>
<evidence type="ECO:0000256" key="3">
    <source>
        <dbReference type="ARBA" id="ARBA00022448"/>
    </source>
</evidence>
<name>A0A841KQ75_9FIRM</name>
<dbReference type="RefSeq" id="WP_184309972.1">
    <property type="nucleotide sequence ID" value="NZ_JACHEN010000008.1"/>
</dbReference>
<dbReference type="InterPro" id="IPR004761">
    <property type="entry name" value="Spore_GerAB"/>
</dbReference>
<protein>
    <submittedName>
        <fullName evidence="9">Spore germination protein</fullName>
    </submittedName>
</protein>
<feature type="transmembrane region" description="Helical" evidence="8">
    <location>
        <begin position="43"/>
        <end position="63"/>
    </location>
</feature>